<feature type="domain" description="3-hydroxybutyryl-CoA dehydrogenase reduced Rossmann-fold" evidence="4">
    <location>
        <begin position="358"/>
        <end position="427"/>
    </location>
</feature>
<gene>
    <name evidence="5" type="ORF">ACG0Z6_07170</name>
</gene>
<dbReference type="Gene3D" id="1.10.1040.10">
    <property type="entry name" value="N-(1-d-carboxylethyl)-l-norvaline Dehydrogenase, domain 2"/>
    <property type="match status" value="2"/>
</dbReference>
<dbReference type="RefSeq" id="WP_394459920.1">
    <property type="nucleotide sequence ID" value="NZ_JBIGHZ010000002.1"/>
</dbReference>
<keyword evidence="1 5" id="KW-0560">Oxidoreductase</keyword>
<evidence type="ECO:0000259" key="3">
    <source>
        <dbReference type="Pfam" id="PF02737"/>
    </source>
</evidence>
<dbReference type="EMBL" id="JBIGHZ010000002">
    <property type="protein sequence ID" value="MFG6448028.1"/>
    <property type="molecule type" value="Genomic_DNA"/>
</dbReference>
<feature type="domain" description="3-hydroxyacyl-CoA dehydrogenase NAD binding" evidence="3">
    <location>
        <begin position="20"/>
        <end position="195"/>
    </location>
</feature>
<comment type="caution">
    <text evidence="5">The sequence shown here is derived from an EMBL/GenBank/DDBJ whole genome shotgun (WGS) entry which is preliminary data.</text>
</comment>
<evidence type="ECO:0000259" key="4">
    <source>
        <dbReference type="Pfam" id="PF18321"/>
    </source>
</evidence>
<dbReference type="NCBIfam" id="NF006124">
    <property type="entry name" value="PRK08268.1"/>
    <property type="match status" value="1"/>
</dbReference>
<dbReference type="InterPro" id="IPR006176">
    <property type="entry name" value="3-OHacyl-CoA_DH_NAD-bd"/>
</dbReference>
<reference evidence="5 6" key="1">
    <citation type="submission" date="2024-08" db="EMBL/GenBank/DDBJ databases">
        <authorList>
            <person name="Lu H."/>
        </authorList>
    </citation>
    <scope>NUCLEOTIDE SEQUENCE [LARGE SCALE GENOMIC DNA]</scope>
    <source>
        <strain evidence="5 6">BYS180W</strain>
    </source>
</reference>
<evidence type="ECO:0000259" key="2">
    <source>
        <dbReference type="Pfam" id="PF00725"/>
    </source>
</evidence>
<dbReference type="Pfam" id="PF00725">
    <property type="entry name" value="3HCDH"/>
    <property type="match status" value="2"/>
</dbReference>
<name>A0ABW7FUP3_9BURK</name>
<dbReference type="InterPro" id="IPR006108">
    <property type="entry name" value="3HC_DH_C"/>
</dbReference>
<keyword evidence="6" id="KW-1185">Reference proteome</keyword>
<dbReference type="Proteomes" id="UP001606099">
    <property type="component" value="Unassembled WGS sequence"/>
</dbReference>
<dbReference type="EC" id="1.1.1.35" evidence="5"/>
<dbReference type="Pfam" id="PF02737">
    <property type="entry name" value="3HCDH_N"/>
    <property type="match status" value="1"/>
</dbReference>
<dbReference type="SUPFAM" id="SSF48179">
    <property type="entry name" value="6-phosphogluconate dehydrogenase C-terminal domain-like"/>
    <property type="match status" value="2"/>
</dbReference>
<feature type="domain" description="3-hydroxyacyl-CoA dehydrogenase C-terminal" evidence="2">
    <location>
        <begin position="428"/>
        <end position="504"/>
    </location>
</feature>
<evidence type="ECO:0000313" key="6">
    <source>
        <dbReference type="Proteomes" id="UP001606099"/>
    </source>
</evidence>
<dbReference type="InterPro" id="IPR008927">
    <property type="entry name" value="6-PGluconate_DH-like_C_sf"/>
</dbReference>
<dbReference type="Gene3D" id="3.40.50.720">
    <property type="entry name" value="NAD(P)-binding Rossmann-like Domain"/>
    <property type="match status" value="1"/>
</dbReference>
<dbReference type="InterPro" id="IPR036291">
    <property type="entry name" value="NAD(P)-bd_dom_sf"/>
</dbReference>
<evidence type="ECO:0000256" key="1">
    <source>
        <dbReference type="ARBA" id="ARBA00023002"/>
    </source>
</evidence>
<proteinExistence type="predicted"/>
<feature type="domain" description="3-hydroxyacyl-CoA dehydrogenase C-terminal" evidence="2">
    <location>
        <begin position="200"/>
        <end position="296"/>
    </location>
</feature>
<dbReference type="PANTHER" id="PTHR48075:SF5">
    <property type="entry name" value="3-HYDROXYBUTYRYL-COA DEHYDROGENASE"/>
    <property type="match status" value="1"/>
</dbReference>
<evidence type="ECO:0000313" key="5">
    <source>
        <dbReference type="EMBL" id="MFG6448028.1"/>
    </source>
</evidence>
<organism evidence="5 6">
    <name type="scientific">Roseateles rivi</name>
    <dbReference type="NCBI Taxonomy" id="3299028"/>
    <lineage>
        <taxon>Bacteria</taxon>
        <taxon>Pseudomonadati</taxon>
        <taxon>Pseudomonadota</taxon>
        <taxon>Betaproteobacteria</taxon>
        <taxon>Burkholderiales</taxon>
        <taxon>Sphaerotilaceae</taxon>
        <taxon>Roseateles</taxon>
    </lineage>
</organism>
<accession>A0ABW7FUP3</accession>
<dbReference type="InterPro" id="IPR041040">
    <property type="entry name" value="3HCDH_RFF"/>
</dbReference>
<dbReference type="InterPro" id="IPR013328">
    <property type="entry name" value="6PGD_dom2"/>
</dbReference>
<protein>
    <submittedName>
        <fullName evidence="5">3-hydroxyacyl-CoA dehydrogenase</fullName>
        <ecNumber evidence="5">1.1.1.35</ecNumber>
    </submittedName>
</protein>
<dbReference type="SUPFAM" id="SSF51735">
    <property type="entry name" value="NAD(P)-binding Rossmann-fold domains"/>
    <property type="match status" value="1"/>
</dbReference>
<dbReference type="GO" id="GO:0003857">
    <property type="term" value="F:(3S)-3-hydroxyacyl-CoA dehydrogenase (NAD+) activity"/>
    <property type="evidence" value="ECO:0007669"/>
    <property type="project" value="UniProtKB-EC"/>
</dbReference>
<dbReference type="PANTHER" id="PTHR48075">
    <property type="entry name" value="3-HYDROXYACYL-COA DEHYDROGENASE FAMILY PROTEIN"/>
    <property type="match status" value="1"/>
</dbReference>
<dbReference type="Pfam" id="PF18321">
    <property type="entry name" value="3HCDH_RFF"/>
    <property type="match status" value="1"/>
</dbReference>
<sequence>MSPSTSPWRIAHAPAAQAPVAVIGAGVMGAGIAQVAAQSGHPVRLYDTRPEAAQLAIQQIGAALDKLVEKGRLAANERDSTLARLQPAAALEELSDAALVIEVIVEKLEPKRALLQSLENLLGADALLASNTSSISITALANGMRRPDRLVGMHFFNPVPLMKLVEVVRGAESDPGAAEAVSALAQRWGKTPVYAASTPGFIVNRIARPYYAETLQLLLEQAAAPSGLDAALRSAGFRMGPCELTDLIGQDTNYLVTLSVFEANNGDKRYQPSLVQKALFDGGRLGRKVGKGFYDYPTPAAAPPLTPQARSAHAPTPVLCGEHPMHAVLAAALQAQGQVFEQRPDADWAGVQLGDLQLHWTDGRCAAELAQQRQHAQTGVLDWPVQPVGGATLAVAMGPRASQENHTALREWLASLGWQALQLRDTPGLVVARTLSMLINEAADAVWQGVCDEEAADTAMKLGLNYPAGPFEWLQQLGLAPVLSVLEGLDRVYRGERYRISPLLLHKRWAG</sequence>